<keyword evidence="9" id="KW-0862">Zinc</keyword>
<keyword evidence="6 13" id="KW-0812">Transmembrane</keyword>
<evidence type="ECO:0000256" key="13">
    <source>
        <dbReference type="SAM" id="Phobius"/>
    </source>
</evidence>
<evidence type="ECO:0000256" key="2">
    <source>
        <dbReference type="ARBA" id="ARBA00004651"/>
    </source>
</evidence>
<proteinExistence type="inferred from homology"/>
<keyword evidence="10 13" id="KW-1133">Transmembrane helix</keyword>
<dbReference type="AlphaFoldDB" id="A0A450S2J6"/>
<evidence type="ECO:0000256" key="8">
    <source>
        <dbReference type="ARBA" id="ARBA00022801"/>
    </source>
</evidence>
<feature type="transmembrane region" description="Helical" evidence="13">
    <location>
        <begin position="12"/>
        <end position="32"/>
    </location>
</feature>
<evidence type="ECO:0000256" key="3">
    <source>
        <dbReference type="ARBA" id="ARBA00007931"/>
    </source>
</evidence>
<evidence type="ECO:0000256" key="12">
    <source>
        <dbReference type="ARBA" id="ARBA00023136"/>
    </source>
</evidence>
<dbReference type="CDD" id="cd06158">
    <property type="entry name" value="S2P-M50_like_1"/>
    <property type="match status" value="1"/>
</dbReference>
<name>A0A450S2J6_9GAMM</name>
<dbReference type="InterPro" id="IPR052348">
    <property type="entry name" value="Metallopeptidase_M50B"/>
</dbReference>
<evidence type="ECO:0000256" key="7">
    <source>
        <dbReference type="ARBA" id="ARBA00022723"/>
    </source>
</evidence>
<keyword evidence="11" id="KW-0482">Metalloprotease</keyword>
<dbReference type="InterPro" id="IPR008915">
    <property type="entry name" value="Peptidase_M50"/>
</dbReference>
<keyword evidence="12 13" id="KW-0472">Membrane</keyword>
<evidence type="ECO:0000256" key="5">
    <source>
        <dbReference type="ARBA" id="ARBA00022670"/>
    </source>
</evidence>
<sequence length="218" mass="23800">MNELNLLQKIIVWAPPVLFAITVHEVAHGWVARRLGDPTAMMLGRLTLNPFKHVDPVGTIVMPGLLLLMQVPFLFGWAKPVPVTFQNLRNPKQDMAWVAIAGPAVNLLMAIGWAIFLKLILAMPEAFSWIAGEHTQLFVYMSIAGISINVALMVLNLLPVPPLDGGRILVALLPGPWSWQASRIEPFGLFIVIGLLVSGILQSILSVAQTAFFSVLGL</sequence>
<dbReference type="PANTHER" id="PTHR35864:SF1">
    <property type="entry name" value="ZINC METALLOPROTEASE YWHC-RELATED"/>
    <property type="match status" value="1"/>
</dbReference>
<evidence type="ECO:0000256" key="4">
    <source>
        <dbReference type="ARBA" id="ARBA00022475"/>
    </source>
</evidence>
<evidence type="ECO:0000259" key="14">
    <source>
        <dbReference type="Pfam" id="PF02163"/>
    </source>
</evidence>
<evidence type="ECO:0000256" key="6">
    <source>
        <dbReference type="ARBA" id="ARBA00022692"/>
    </source>
</evidence>
<feature type="domain" description="Peptidase M50" evidence="14">
    <location>
        <begin position="143"/>
        <end position="174"/>
    </location>
</feature>
<feature type="transmembrane region" description="Helical" evidence="13">
    <location>
        <begin position="53"/>
        <end position="75"/>
    </location>
</feature>
<dbReference type="GO" id="GO:0008237">
    <property type="term" value="F:metallopeptidase activity"/>
    <property type="evidence" value="ECO:0007669"/>
    <property type="project" value="UniProtKB-KW"/>
</dbReference>
<dbReference type="PANTHER" id="PTHR35864">
    <property type="entry name" value="ZINC METALLOPROTEASE MJ0611-RELATED"/>
    <property type="match status" value="1"/>
</dbReference>
<comment type="cofactor">
    <cofactor evidence="1">
        <name>Zn(2+)</name>
        <dbReference type="ChEBI" id="CHEBI:29105"/>
    </cofactor>
</comment>
<keyword evidence="5 15" id="KW-0645">Protease</keyword>
<feature type="transmembrane region" description="Helical" evidence="13">
    <location>
        <begin position="187"/>
        <end position="216"/>
    </location>
</feature>
<dbReference type="GO" id="GO:0006508">
    <property type="term" value="P:proteolysis"/>
    <property type="evidence" value="ECO:0007669"/>
    <property type="project" value="UniProtKB-KW"/>
</dbReference>
<evidence type="ECO:0000256" key="11">
    <source>
        <dbReference type="ARBA" id="ARBA00023049"/>
    </source>
</evidence>
<dbReference type="GO" id="GO:0046872">
    <property type="term" value="F:metal ion binding"/>
    <property type="evidence" value="ECO:0007669"/>
    <property type="project" value="UniProtKB-KW"/>
</dbReference>
<evidence type="ECO:0000256" key="1">
    <source>
        <dbReference type="ARBA" id="ARBA00001947"/>
    </source>
</evidence>
<dbReference type="InterPro" id="IPR044537">
    <property type="entry name" value="Rip2-like"/>
</dbReference>
<feature type="transmembrane region" description="Helical" evidence="13">
    <location>
        <begin position="95"/>
        <end position="116"/>
    </location>
</feature>
<dbReference type="EMBL" id="CAADEY010000024">
    <property type="protein sequence ID" value="VFJ49238.1"/>
    <property type="molecule type" value="Genomic_DNA"/>
</dbReference>
<evidence type="ECO:0000256" key="10">
    <source>
        <dbReference type="ARBA" id="ARBA00022989"/>
    </source>
</evidence>
<evidence type="ECO:0000313" key="15">
    <source>
        <dbReference type="EMBL" id="VFJ45881.1"/>
    </source>
</evidence>
<dbReference type="EMBL" id="CAADEX010000011">
    <property type="protein sequence ID" value="VFJ45881.1"/>
    <property type="molecule type" value="Genomic_DNA"/>
</dbReference>
<comment type="subcellular location">
    <subcellularLocation>
        <location evidence="2">Cell membrane</location>
        <topology evidence="2">Multi-pass membrane protein</topology>
    </subcellularLocation>
</comment>
<comment type="similarity">
    <text evidence="3">Belongs to the peptidase M50B family.</text>
</comment>
<keyword evidence="8" id="KW-0378">Hydrolase</keyword>
<dbReference type="Pfam" id="PF02163">
    <property type="entry name" value="Peptidase_M50"/>
    <property type="match status" value="1"/>
</dbReference>
<evidence type="ECO:0000256" key="9">
    <source>
        <dbReference type="ARBA" id="ARBA00022833"/>
    </source>
</evidence>
<protein>
    <submittedName>
        <fullName evidence="15">Zn-dependent protease (Includes SpoIVFB)</fullName>
    </submittedName>
</protein>
<organism evidence="15">
    <name type="scientific">Candidatus Kentrum sp. DK</name>
    <dbReference type="NCBI Taxonomy" id="2126562"/>
    <lineage>
        <taxon>Bacteria</taxon>
        <taxon>Pseudomonadati</taxon>
        <taxon>Pseudomonadota</taxon>
        <taxon>Gammaproteobacteria</taxon>
        <taxon>Candidatus Kentrum</taxon>
    </lineage>
</organism>
<dbReference type="GO" id="GO:0005886">
    <property type="term" value="C:plasma membrane"/>
    <property type="evidence" value="ECO:0007669"/>
    <property type="project" value="UniProtKB-SubCell"/>
</dbReference>
<keyword evidence="7" id="KW-0479">Metal-binding</keyword>
<gene>
    <name evidence="15" type="ORF">BECKDK2373B_GA0170837_101153</name>
    <name evidence="16" type="ORF">BECKDK2373C_GA0170839_102437</name>
</gene>
<evidence type="ECO:0000313" key="16">
    <source>
        <dbReference type="EMBL" id="VFJ49238.1"/>
    </source>
</evidence>
<keyword evidence="4" id="KW-1003">Cell membrane</keyword>
<accession>A0A450S2J6</accession>
<reference evidence="15" key="1">
    <citation type="submission" date="2019-02" db="EMBL/GenBank/DDBJ databases">
        <authorList>
            <person name="Gruber-Vodicka R. H."/>
            <person name="Seah K. B. B."/>
        </authorList>
    </citation>
    <scope>NUCLEOTIDE SEQUENCE</scope>
    <source>
        <strain evidence="16">BECK_DK161</strain>
        <strain evidence="15">BECK_DK47</strain>
    </source>
</reference>
<feature type="transmembrane region" description="Helical" evidence="13">
    <location>
        <begin position="137"/>
        <end position="158"/>
    </location>
</feature>